<gene>
    <name evidence="3" type="ORF">CYJ73_12680</name>
</gene>
<evidence type="ECO:0000256" key="1">
    <source>
        <dbReference type="HAMAP-Rule" id="MF_00386"/>
    </source>
</evidence>
<evidence type="ECO:0000313" key="3">
    <source>
        <dbReference type="EMBL" id="PKZ65156.1"/>
    </source>
</evidence>
<dbReference type="PANTHER" id="PTHR33383">
    <property type="entry name" value="MEMBRANE PROTEIN INSERTION EFFICIENCY FACTOR-RELATED"/>
    <property type="match status" value="1"/>
</dbReference>
<dbReference type="Pfam" id="PF01809">
    <property type="entry name" value="YidD"/>
    <property type="match status" value="1"/>
</dbReference>
<dbReference type="SMART" id="SM01234">
    <property type="entry name" value="Haemolytic"/>
    <property type="match status" value="1"/>
</dbReference>
<accession>A0A2I1R7R3</accession>
<comment type="similarity">
    <text evidence="1">Belongs to the UPF0161 family.</text>
</comment>
<feature type="compositionally biased region" description="Low complexity" evidence="2">
    <location>
        <begin position="16"/>
        <end position="25"/>
    </location>
</feature>
<comment type="subcellular location">
    <subcellularLocation>
        <location evidence="1">Cell membrane</location>
        <topology evidence="1">Peripheral membrane protein</topology>
        <orientation evidence="1">Cytoplasmic side</orientation>
    </subcellularLocation>
</comment>
<reference evidence="3 4" key="1">
    <citation type="submission" date="2017-12" db="EMBL/GenBank/DDBJ databases">
        <title>Phylogenetic diversity of female urinary microbiome.</title>
        <authorList>
            <person name="Thomas-White K."/>
            <person name="Wolfe A.J."/>
        </authorList>
    </citation>
    <scope>NUCLEOTIDE SEQUENCE [LARGE SCALE GENOMIC DNA]</scope>
    <source>
        <strain evidence="3 4">UMB0777</strain>
    </source>
</reference>
<dbReference type="InterPro" id="IPR002696">
    <property type="entry name" value="Membr_insert_effic_factor_YidD"/>
</dbReference>
<dbReference type="NCBIfam" id="TIGR00278">
    <property type="entry name" value="membrane protein insertion efficiency factor YidD"/>
    <property type="match status" value="1"/>
</dbReference>
<dbReference type="AlphaFoldDB" id="A0A2I1R7R3"/>
<name>A0A2I1R7R3_9ACTN</name>
<dbReference type="EMBL" id="PKJC01000008">
    <property type="protein sequence ID" value="PKZ65156.1"/>
    <property type="molecule type" value="Genomic_DNA"/>
</dbReference>
<comment type="function">
    <text evidence="1">Could be involved in insertion of integral membrane proteins into the membrane.</text>
</comment>
<evidence type="ECO:0000256" key="2">
    <source>
        <dbReference type="SAM" id="MobiDB-lite"/>
    </source>
</evidence>
<dbReference type="Proteomes" id="UP000234662">
    <property type="component" value="Unassembled WGS sequence"/>
</dbReference>
<sequence>MSGSPDATSSEHHAETPPGSESSAAAGARLMRGVRLLPRRTVIFLIELYRTWVSPMRLPSCRFEPTCSGYAVEALDRHGFLYGSVLSIVRLAKCGPWHRPGYDPVPERGFGELCRDLWGGMTGAHRPRNHQQASGETHAL</sequence>
<comment type="caution">
    <text evidence="3">The sequence shown here is derived from an EMBL/GenBank/DDBJ whole genome shotgun (WGS) entry which is preliminary data.</text>
</comment>
<dbReference type="PANTHER" id="PTHR33383:SF1">
    <property type="entry name" value="MEMBRANE PROTEIN INSERTION EFFICIENCY FACTOR-RELATED"/>
    <property type="match status" value="1"/>
</dbReference>
<protein>
    <recommendedName>
        <fullName evidence="1">Putative membrane protein insertion efficiency factor</fullName>
    </recommendedName>
</protein>
<proteinExistence type="inferred from homology"/>
<dbReference type="STRING" id="2055.BCM27_25270"/>
<dbReference type="HAMAP" id="MF_00386">
    <property type="entry name" value="UPF0161_YidD"/>
    <property type="match status" value="1"/>
</dbReference>
<keyword evidence="1" id="KW-1003">Cell membrane</keyword>
<dbReference type="RefSeq" id="WP_101820442.1">
    <property type="nucleotide sequence ID" value="NZ_PKJC01000008.1"/>
</dbReference>
<feature type="region of interest" description="Disordered" evidence="2">
    <location>
        <begin position="1"/>
        <end position="25"/>
    </location>
</feature>
<keyword evidence="1" id="KW-0472">Membrane</keyword>
<dbReference type="GO" id="GO:0005886">
    <property type="term" value="C:plasma membrane"/>
    <property type="evidence" value="ECO:0007669"/>
    <property type="project" value="UniProtKB-SubCell"/>
</dbReference>
<evidence type="ECO:0000313" key="4">
    <source>
        <dbReference type="Proteomes" id="UP000234662"/>
    </source>
</evidence>
<organism evidence="3 4">
    <name type="scientific">Gordonia terrae</name>
    <dbReference type="NCBI Taxonomy" id="2055"/>
    <lineage>
        <taxon>Bacteria</taxon>
        <taxon>Bacillati</taxon>
        <taxon>Actinomycetota</taxon>
        <taxon>Actinomycetes</taxon>
        <taxon>Mycobacteriales</taxon>
        <taxon>Gordoniaceae</taxon>
        <taxon>Gordonia</taxon>
    </lineage>
</organism>